<dbReference type="InterPro" id="IPR018488">
    <property type="entry name" value="cNMP-bd_CS"/>
</dbReference>
<evidence type="ECO:0000259" key="2">
    <source>
        <dbReference type="PROSITE" id="PS50883"/>
    </source>
</evidence>
<dbReference type="PANTHER" id="PTHR33121">
    <property type="entry name" value="CYCLIC DI-GMP PHOSPHODIESTERASE PDEF"/>
    <property type="match status" value="1"/>
</dbReference>
<dbReference type="SUPFAM" id="SSF51206">
    <property type="entry name" value="cAMP-binding domain-like"/>
    <property type="match status" value="1"/>
</dbReference>
<dbReference type="Proteomes" id="UP000065641">
    <property type="component" value="Chromosome"/>
</dbReference>
<feature type="domain" description="EAL" evidence="2">
    <location>
        <begin position="158"/>
        <end position="413"/>
    </location>
</feature>
<dbReference type="PROSITE" id="PS50042">
    <property type="entry name" value="CNMP_BINDING_3"/>
    <property type="match status" value="1"/>
</dbReference>
<reference evidence="3 4" key="1">
    <citation type="submission" date="2015-11" db="EMBL/GenBank/DDBJ databases">
        <authorList>
            <person name="Zhang Y."/>
            <person name="Guo Z."/>
        </authorList>
    </citation>
    <scope>NUCLEOTIDE SEQUENCE [LARGE SCALE GENOMIC DNA]</scope>
    <source>
        <strain evidence="3 4">KCTC 32221</strain>
    </source>
</reference>
<dbReference type="InterPro" id="IPR014710">
    <property type="entry name" value="RmlC-like_jellyroll"/>
</dbReference>
<evidence type="ECO:0000313" key="3">
    <source>
        <dbReference type="EMBL" id="ALO46266.1"/>
    </source>
</evidence>
<dbReference type="CDD" id="cd00038">
    <property type="entry name" value="CAP_ED"/>
    <property type="match status" value="1"/>
</dbReference>
<evidence type="ECO:0000313" key="4">
    <source>
        <dbReference type="Proteomes" id="UP000065641"/>
    </source>
</evidence>
<gene>
    <name evidence="3" type="ORF">PS2015_1613</name>
</gene>
<dbReference type="SUPFAM" id="SSF141868">
    <property type="entry name" value="EAL domain-like"/>
    <property type="match status" value="1"/>
</dbReference>
<dbReference type="SMART" id="SM00100">
    <property type="entry name" value="cNMP"/>
    <property type="match status" value="1"/>
</dbReference>
<dbReference type="AlphaFoldDB" id="A0A0S2KD69"/>
<dbReference type="InterPro" id="IPR000595">
    <property type="entry name" value="cNMP-bd_dom"/>
</dbReference>
<dbReference type="PRINTS" id="PR00103">
    <property type="entry name" value="CAMPKINASE"/>
</dbReference>
<dbReference type="CDD" id="cd01948">
    <property type="entry name" value="EAL"/>
    <property type="match status" value="1"/>
</dbReference>
<dbReference type="PROSITE" id="PS00889">
    <property type="entry name" value="CNMP_BINDING_2"/>
    <property type="match status" value="1"/>
</dbReference>
<organism evidence="3 4">
    <name type="scientific">Pseudohongiella spirulinae</name>
    <dbReference type="NCBI Taxonomy" id="1249552"/>
    <lineage>
        <taxon>Bacteria</taxon>
        <taxon>Pseudomonadati</taxon>
        <taxon>Pseudomonadota</taxon>
        <taxon>Gammaproteobacteria</taxon>
        <taxon>Pseudomonadales</taxon>
        <taxon>Pseudohongiellaceae</taxon>
        <taxon>Pseudohongiella</taxon>
    </lineage>
</organism>
<dbReference type="OrthoDB" id="5777683at2"/>
<name>A0A0S2KD69_9GAMM</name>
<dbReference type="PROSITE" id="PS50883">
    <property type="entry name" value="EAL"/>
    <property type="match status" value="1"/>
</dbReference>
<dbReference type="Pfam" id="PF00563">
    <property type="entry name" value="EAL"/>
    <property type="match status" value="1"/>
</dbReference>
<dbReference type="EMBL" id="CP013189">
    <property type="protein sequence ID" value="ALO46266.1"/>
    <property type="molecule type" value="Genomic_DNA"/>
</dbReference>
<dbReference type="STRING" id="1249552.PS2015_1613"/>
<dbReference type="RefSeq" id="WP_082628041.1">
    <property type="nucleotide sequence ID" value="NZ_CP013189.1"/>
</dbReference>
<feature type="domain" description="Cyclic nucleotide-binding" evidence="1">
    <location>
        <begin position="19"/>
        <end position="104"/>
    </location>
</feature>
<dbReference type="InterPro" id="IPR001633">
    <property type="entry name" value="EAL_dom"/>
</dbReference>
<dbReference type="SMART" id="SM00052">
    <property type="entry name" value="EAL"/>
    <property type="match status" value="1"/>
</dbReference>
<dbReference type="Gene3D" id="2.60.120.10">
    <property type="entry name" value="Jelly Rolls"/>
    <property type="match status" value="1"/>
</dbReference>
<keyword evidence="4" id="KW-1185">Reference proteome</keyword>
<protein>
    <submittedName>
        <fullName evidence="3">Cyclic nucleotide-binding domain protein</fullName>
    </submittedName>
</protein>
<dbReference type="PANTHER" id="PTHR33121:SF70">
    <property type="entry name" value="SIGNALING PROTEIN YKOW"/>
    <property type="match status" value="1"/>
</dbReference>
<dbReference type="InterPro" id="IPR018490">
    <property type="entry name" value="cNMP-bd_dom_sf"/>
</dbReference>
<dbReference type="InterPro" id="IPR035919">
    <property type="entry name" value="EAL_sf"/>
</dbReference>
<sequence>MTPDSHLHNLLVAETPQVEKNFRAGEIIMRQGEPGEIAYFIQQGQVQVLVRLADGSEVEVARRSAGSLIGEMAIVDGGPRSASIIALQDCCLLEISRSEFSKALTHANPIVGLVTRLILMRYRNILQRSASLGELDPASVALEREEHAHAEQSKVLDAVRLSNEFRVALADSQLFLEYQPFVELSSGTVIGFEALLRWNHPVHGRMPPDQFIPLIEETGQIIAATRWVFREACGALLRMQQAAGNNDLFMSINFSAQDFDEPEFVTSLCNVAEQEGIEPRNIHLEITERLLLRQASHVSETLKLCRDKGMEVSIDDFGTGYSSLSYLHRYPISTLKIDKSFISNMSSDDGALGLVRSIMSISDNLGLSIIAEGVENDQQVSMLRSLRCHVAQGFYFSRPLAESDAISLLNGVHIDA</sequence>
<accession>A0A0S2KD69</accession>
<dbReference type="Gene3D" id="3.20.20.450">
    <property type="entry name" value="EAL domain"/>
    <property type="match status" value="1"/>
</dbReference>
<proteinExistence type="predicted"/>
<dbReference type="InterPro" id="IPR050706">
    <property type="entry name" value="Cyclic-di-GMP_PDE-like"/>
</dbReference>
<dbReference type="GO" id="GO:0071111">
    <property type="term" value="F:cyclic-guanylate-specific phosphodiesterase activity"/>
    <property type="evidence" value="ECO:0007669"/>
    <property type="project" value="InterPro"/>
</dbReference>
<dbReference type="Pfam" id="PF00027">
    <property type="entry name" value="cNMP_binding"/>
    <property type="match status" value="1"/>
</dbReference>
<evidence type="ECO:0000259" key="1">
    <source>
        <dbReference type="PROSITE" id="PS50042"/>
    </source>
</evidence>
<dbReference type="KEGG" id="pspi:PS2015_1613"/>